<keyword evidence="4" id="KW-0274">FAD</keyword>
<accession>W2RWC8</accession>
<evidence type="ECO:0000256" key="4">
    <source>
        <dbReference type="ARBA" id="ARBA00022827"/>
    </source>
</evidence>
<dbReference type="STRING" id="1220924.W2RWC8"/>
<evidence type="ECO:0000256" key="1">
    <source>
        <dbReference type="ARBA" id="ARBA00001974"/>
    </source>
</evidence>
<keyword evidence="3" id="KW-0285">Flavoprotein</keyword>
<dbReference type="InterPro" id="IPR036188">
    <property type="entry name" value="FAD/NAD-bd_sf"/>
</dbReference>
<dbReference type="InterPro" id="IPR006076">
    <property type="entry name" value="FAD-dep_OxRdtase"/>
</dbReference>
<dbReference type="Gene3D" id="3.30.9.10">
    <property type="entry name" value="D-Amino Acid Oxidase, subunit A, domain 2"/>
    <property type="match status" value="1"/>
</dbReference>
<keyword evidence="5" id="KW-0560">Oxidoreductase</keyword>
<comment type="cofactor">
    <cofactor evidence="1">
        <name>FAD</name>
        <dbReference type="ChEBI" id="CHEBI:57692"/>
    </cofactor>
</comment>
<evidence type="ECO:0000256" key="3">
    <source>
        <dbReference type="ARBA" id="ARBA00022630"/>
    </source>
</evidence>
<keyword evidence="9" id="KW-1185">Reference proteome</keyword>
<feature type="transmembrane region" description="Helical" evidence="6">
    <location>
        <begin position="6"/>
        <end position="24"/>
    </location>
</feature>
<comment type="similarity">
    <text evidence="2">Belongs to the MSOX/MTOX family.</text>
</comment>
<dbReference type="Gene3D" id="3.50.50.60">
    <property type="entry name" value="FAD/NAD(P)-binding domain"/>
    <property type="match status" value="1"/>
</dbReference>
<dbReference type="PANTHER" id="PTHR10961">
    <property type="entry name" value="PEROXISOMAL SARCOSINE OXIDASE"/>
    <property type="match status" value="1"/>
</dbReference>
<evidence type="ECO:0000256" key="6">
    <source>
        <dbReference type="SAM" id="Phobius"/>
    </source>
</evidence>
<dbReference type="GeneID" id="19971603"/>
<keyword evidence="6" id="KW-0812">Transmembrane</keyword>
<dbReference type="OrthoDB" id="2219495at2759"/>
<evidence type="ECO:0000259" key="7">
    <source>
        <dbReference type="Pfam" id="PF01266"/>
    </source>
</evidence>
<name>W2RWC8_CYPE1</name>
<feature type="domain" description="FAD dependent oxidoreductase" evidence="7">
    <location>
        <begin position="5"/>
        <end position="384"/>
    </location>
</feature>
<dbReference type="Pfam" id="PF01266">
    <property type="entry name" value="DAO"/>
    <property type="match status" value="1"/>
</dbReference>
<gene>
    <name evidence="8" type="ORF">HMPREF1541_04264</name>
</gene>
<dbReference type="eggNOG" id="KOG2820">
    <property type="taxonomic scope" value="Eukaryota"/>
</dbReference>
<dbReference type="InParanoid" id="W2RWC8"/>
<dbReference type="PANTHER" id="PTHR10961:SF37">
    <property type="entry name" value="FAD DEPENDENT OXIDOREDUCTASE DOMAIN-CONTAINING PROTEIN"/>
    <property type="match status" value="1"/>
</dbReference>
<dbReference type="RefSeq" id="XP_008716832.1">
    <property type="nucleotide sequence ID" value="XM_008718610.1"/>
</dbReference>
<dbReference type="SUPFAM" id="SSF51905">
    <property type="entry name" value="FAD/NAD(P)-binding domain"/>
    <property type="match status" value="1"/>
</dbReference>
<sequence length="423" mass="46550">MANSDVLIVGAGIFGVSTAYYLSLSLPDASRVTVLDRAPVPSRQAASTDINKIVRADYSKAFYMDLAYEALDLWTKEAWLQEHFHQTGWVALDEKGSDLSQRIRALFKQSGRPDTSADISLQEVKSNWGAVLSGINTDGFDKAYTNSSAGWANASSAVRAMMQRAIENGVKYQVGEADELVYSKNQVSVRTTDGQTHTGAKVLLATGAWTPWLMASLESALSIPPDRSINKQVQAAGVCVAAFRLSEPESQHYGHMPVLIYGGQGEVLPPTDEQLFKFTNSNTFRNTQPHPCGREISVPATDQHSIPASLKAESLDIIRQRVPEILADHPEPSEWRLCWDAVSPDQNQLICQHPDPRLANLYLATAGSFHSWKFLPVIGKYVANVLAGRSNGKEKDATWGWKTSFDSRGAHEKVLPRRELPRG</sequence>
<proteinExistence type="inferred from homology"/>
<dbReference type="GO" id="GO:0051698">
    <property type="term" value="F:saccharopine oxidase activity"/>
    <property type="evidence" value="ECO:0007669"/>
    <property type="project" value="TreeGrafter"/>
</dbReference>
<dbReference type="InterPro" id="IPR045170">
    <property type="entry name" value="MTOX"/>
</dbReference>
<dbReference type="GO" id="GO:0008115">
    <property type="term" value="F:sarcosine oxidase activity"/>
    <property type="evidence" value="ECO:0007669"/>
    <property type="project" value="TreeGrafter"/>
</dbReference>
<evidence type="ECO:0000256" key="2">
    <source>
        <dbReference type="ARBA" id="ARBA00010989"/>
    </source>
</evidence>
<dbReference type="HOGENOM" id="CLU_007884_0_2_1"/>
<evidence type="ECO:0000256" key="5">
    <source>
        <dbReference type="ARBA" id="ARBA00023002"/>
    </source>
</evidence>
<dbReference type="GO" id="GO:0050660">
    <property type="term" value="F:flavin adenine dinucleotide binding"/>
    <property type="evidence" value="ECO:0007669"/>
    <property type="project" value="InterPro"/>
</dbReference>
<evidence type="ECO:0000313" key="9">
    <source>
        <dbReference type="Proteomes" id="UP000030752"/>
    </source>
</evidence>
<keyword evidence="6" id="KW-0472">Membrane</keyword>
<dbReference type="AlphaFoldDB" id="W2RWC8"/>
<protein>
    <recommendedName>
        <fullName evidence="7">FAD dependent oxidoreductase domain-containing protein</fullName>
    </recommendedName>
</protein>
<reference evidence="8 9" key="1">
    <citation type="submission" date="2013-03" db="EMBL/GenBank/DDBJ databases">
        <title>The Genome Sequence of Phialophora europaea CBS 101466.</title>
        <authorList>
            <consortium name="The Broad Institute Genomics Platform"/>
            <person name="Cuomo C."/>
            <person name="de Hoog S."/>
            <person name="Gorbushina A."/>
            <person name="Walker B."/>
            <person name="Young S.K."/>
            <person name="Zeng Q."/>
            <person name="Gargeya S."/>
            <person name="Fitzgerald M."/>
            <person name="Haas B."/>
            <person name="Abouelleil A."/>
            <person name="Allen A.W."/>
            <person name="Alvarado L."/>
            <person name="Arachchi H.M."/>
            <person name="Berlin A.M."/>
            <person name="Chapman S.B."/>
            <person name="Gainer-Dewar J."/>
            <person name="Goldberg J."/>
            <person name="Griggs A."/>
            <person name="Gujja S."/>
            <person name="Hansen M."/>
            <person name="Howarth C."/>
            <person name="Imamovic A."/>
            <person name="Ireland A."/>
            <person name="Larimer J."/>
            <person name="McCowan C."/>
            <person name="Murphy C."/>
            <person name="Pearson M."/>
            <person name="Poon T.W."/>
            <person name="Priest M."/>
            <person name="Roberts A."/>
            <person name="Saif S."/>
            <person name="Shea T."/>
            <person name="Sisk P."/>
            <person name="Sykes S."/>
            <person name="Wortman J."/>
            <person name="Nusbaum C."/>
            <person name="Birren B."/>
        </authorList>
    </citation>
    <scope>NUCLEOTIDE SEQUENCE [LARGE SCALE GENOMIC DNA]</scope>
    <source>
        <strain evidence="8 9">CBS 101466</strain>
    </source>
</reference>
<evidence type="ECO:0000313" key="8">
    <source>
        <dbReference type="EMBL" id="ETN39989.1"/>
    </source>
</evidence>
<dbReference type="Proteomes" id="UP000030752">
    <property type="component" value="Unassembled WGS sequence"/>
</dbReference>
<organism evidence="8 9">
    <name type="scientific">Cyphellophora europaea (strain CBS 101466)</name>
    <name type="common">Phialophora europaea</name>
    <dbReference type="NCBI Taxonomy" id="1220924"/>
    <lineage>
        <taxon>Eukaryota</taxon>
        <taxon>Fungi</taxon>
        <taxon>Dikarya</taxon>
        <taxon>Ascomycota</taxon>
        <taxon>Pezizomycotina</taxon>
        <taxon>Eurotiomycetes</taxon>
        <taxon>Chaetothyriomycetidae</taxon>
        <taxon>Chaetothyriales</taxon>
        <taxon>Cyphellophoraceae</taxon>
        <taxon>Cyphellophora</taxon>
    </lineage>
</organism>
<dbReference type="VEuPathDB" id="FungiDB:HMPREF1541_04264"/>
<keyword evidence="6" id="KW-1133">Transmembrane helix</keyword>
<dbReference type="EMBL" id="KB822720">
    <property type="protein sequence ID" value="ETN39989.1"/>
    <property type="molecule type" value="Genomic_DNA"/>
</dbReference>